<dbReference type="Gene3D" id="1.20.1250.20">
    <property type="entry name" value="MFS general substrate transporter like domains"/>
    <property type="match status" value="1"/>
</dbReference>
<feature type="transmembrane region" description="Helical" evidence="8">
    <location>
        <begin position="83"/>
        <end position="102"/>
    </location>
</feature>
<dbReference type="CDD" id="cd17503">
    <property type="entry name" value="MFS_LmrB_MDR_like"/>
    <property type="match status" value="1"/>
</dbReference>
<dbReference type="PANTHER" id="PTHR42718:SF9">
    <property type="entry name" value="MAJOR FACILITATOR SUPERFAMILY MULTIDRUG TRANSPORTER MFSC"/>
    <property type="match status" value="1"/>
</dbReference>
<dbReference type="Proteomes" id="UP000628775">
    <property type="component" value="Unassembled WGS sequence"/>
</dbReference>
<feature type="transmembrane region" description="Helical" evidence="8">
    <location>
        <begin position="403"/>
        <end position="424"/>
    </location>
</feature>
<feature type="transmembrane region" description="Helical" evidence="8">
    <location>
        <begin position="12"/>
        <end position="35"/>
    </location>
</feature>
<dbReference type="AlphaFoldDB" id="A0A8J2YGE2"/>
<evidence type="ECO:0000256" key="2">
    <source>
        <dbReference type="ARBA" id="ARBA00008537"/>
    </source>
</evidence>
<feature type="transmembrane region" description="Helical" evidence="8">
    <location>
        <begin position="274"/>
        <end position="295"/>
    </location>
</feature>
<feature type="transmembrane region" description="Helical" evidence="8">
    <location>
        <begin position="55"/>
        <end position="76"/>
    </location>
</feature>
<keyword evidence="6 8" id="KW-1133">Transmembrane helix</keyword>
<evidence type="ECO:0000256" key="4">
    <source>
        <dbReference type="ARBA" id="ARBA00022475"/>
    </source>
</evidence>
<accession>A0A8J2YGE2</accession>
<dbReference type="SUPFAM" id="SSF103473">
    <property type="entry name" value="MFS general substrate transporter"/>
    <property type="match status" value="1"/>
</dbReference>
<keyword evidence="11" id="KW-1185">Reference proteome</keyword>
<dbReference type="InterPro" id="IPR020846">
    <property type="entry name" value="MFS_dom"/>
</dbReference>
<evidence type="ECO:0000256" key="1">
    <source>
        <dbReference type="ARBA" id="ARBA00004651"/>
    </source>
</evidence>
<evidence type="ECO:0000256" key="7">
    <source>
        <dbReference type="ARBA" id="ARBA00023136"/>
    </source>
</evidence>
<proteinExistence type="inferred from homology"/>
<dbReference type="PROSITE" id="PS50850">
    <property type="entry name" value="MFS"/>
    <property type="match status" value="1"/>
</dbReference>
<comment type="subcellular location">
    <subcellularLocation>
        <location evidence="1">Cell membrane</location>
        <topology evidence="1">Multi-pass membrane protein</topology>
    </subcellularLocation>
</comment>
<sequence length="471" mass="51288">MEKDQATNFSIGKILPAVLTIAIGMLLVMMDTTIMNVALPHLQSAFNTDINTAQWSITAYTLALSLIIPMSGWLADRFSAKKAFAGAIILFTISSILCALSTSISELIVFRVIQGLAGGIVGPIGIAMSFRLIPMEKRGSMMTILGLPMLVAPTIGPVISGWLINIASWHYVFLINIPIGIISIILILKFIPNYRPNKESKLDKPGVLLTPFVFPFLIYGINQGAAHGWLKTKTLLFLVIGVVALIAFIRVEVKGSHPLLEIKAFKIGEFTKGLLLMWINQIAIFGAMLFVPLYLQNVRGMSAFDSGLMMVPQAVASFIGITIGGRVYDQLGTKFAVIPGFIFSGISLYLFSTVNAHTHYLFIAISVVLLGMGQGLVGMQVNNHALQSAPVKLISRLTPLSNVMLQVVNSLSVATLTAFMTTSVHHYEMKENHNSPSLPSVLHGYHVTFLLLTALIIIGFVFSLFLKRKVA</sequence>
<keyword evidence="4" id="KW-1003">Cell membrane</keyword>
<feature type="transmembrane region" description="Helical" evidence="8">
    <location>
        <begin position="335"/>
        <end position="354"/>
    </location>
</feature>
<protein>
    <submittedName>
        <fullName evidence="10">MFS transporter</fullName>
    </submittedName>
</protein>
<feature type="transmembrane region" description="Helical" evidence="8">
    <location>
        <begin position="170"/>
        <end position="190"/>
    </location>
</feature>
<feature type="transmembrane region" description="Helical" evidence="8">
    <location>
        <begin position="108"/>
        <end position="130"/>
    </location>
</feature>
<dbReference type="EMBL" id="BMIR01000004">
    <property type="protein sequence ID" value="GGE35436.1"/>
    <property type="molecule type" value="Genomic_DNA"/>
</dbReference>
<comment type="caution">
    <text evidence="10">The sequence shown here is derived from an EMBL/GenBank/DDBJ whole genome shotgun (WGS) entry which is preliminary data.</text>
</comment>
<reference evidence="10" key="2">
    <citation type="submission" date="2020-09" db="EMBL/GenBank/DDBJ databases">
        <authorList>
            <person name="Sun Q."/>
            <person name="Zhou Y."/>
        </authorList>
    </citation>
    <scope>NUCLEOTIDE SEQUENCE</scope>
    <source>
        <strain evidence="10">CGMCC 1.15371</strain>
    </source>
</reference>
<feature type="transmembrane region" description="Helical" evidence="8">
    <location>
        <begin position="360"/>
        <end position="382"/>
    </location>
</feature>
<feature type="transmembrane region" description="Helical" evidence="8">
    <location>
        <begin position="444"/>
        <end position="466"/>
    </location>
</feature>
<dbReference type="Pfam" id="PF07690">
    <property type="entry name" value="MFS_1"/>
    <property type="match status" value="1"/>
</dbReference>
<dbReference type="GO" id="GO:0022857">
    <property type="term" value="F:transmembrane transporter activity"/>
    <property type="evidence" value="ECO:0007669"/>
    <property type="project" value="InterPro"/>
</dbReference>
<dbReference type="InterPro" id="IPR011701">
    <property type="entry name" value="MFS"/>
</dbReference>
<dbReference type="PANTHER" id="PTHR42718">
    <property type="entry name" value="MAJOR FACILITATOR SUPERFAMILY MULTIDRUG TRANSPORTER MFSC"/>
    <property type="match status" value="1"/>
</dbReference>
<evidence type="ECO:0000259" key="9">
    <source>
        <dbReference type="PROSITE" id="PS50850"/>
    </source>
</evidence>
<name>A0A8J2YGE2_9BACL</name>
<feature type="transmembrane region" description="Helical" evidence="8">
    <location>
        <begin position="307"/>
        <end position="328"/>
    </location>
</feature>
<feature type="transmembrane region" description="Helical" evidence="8">
    <location>
        <begin position="234"/>
        <end position="253"/>
    </location>
</feature>
<dbReference type="RefSeq" id="WP_188690860.1">
    <property type="nucleotide sequence ID" value="NZ_BMIR01000004.1"/>
</dbReference>
<gene>
    <name evidence="10" type="ORF">GCM10011391_12700</name>
</gene>
<feature type="transmembrane region" description="Helical" evidence="8">
    <location>
        <begin position="142"/>
        <end position="164"/>
    </location>
</feature>
<keyword evidence="3" id="KW-0813">Transport</keyword>
<evidence type="ECO:0000256" key="6">
    <source>
        <dbReference type="ARBA" id="ARBA00022989"/>
    </source>
</evidence>
<evidence type="ECO:0000256" key="3">
    <source>
        <dbReference type="ARBA" id="ARBA00022448"/>
    </source>
</evidence>
<evidence type="ECO:0000313" key="10">
    <source>
        <dbReference type="EMBL" id="GGE35436.1"/>
    </source>
</evidence>
<reference evidence="10" key="1">
    <citation type="journal article" date="2014" name="Int. J. Syst. Evol. Microbiol.">
        <title>Complete genome sequence of Corynebacterium casei LMG S-19264T (=DSM 44701T), isolated from a smear-ripened cheese.</title>
        <authorList>
            <consortium name="US DOE Joint Genome Institute (JGI-PGF)"/>
            <person name="Walter F."/>
            <person name="Albersmeier A."/>
            <person name="Kalinowski J."/>
            <person name="Ruckert C."/>
        </authorList>
    </citation>
    <scope>NUCLEOTIDE SEQUENCE</scope>
    <source>
        <strain evidence="10">CGMCC 1.15371</strain>
    </source>
</reference>
<dbReference type="Gene3D" id="1.20.1720.10">
    <property type="entry name" value="Multidrug resistance protein D"/>
    <property type="match status" value="1"/>
</dbReference>
<dbReference type="InterPro" id="IPR004638">
    <property type="entry name" value="EmrB-like"/>
</dbReference>
<organism evidence="10 11">
    <name type="scientific">Pullulanibacillus camelliae</name>
    <dbReference type="NCBI Taxonomy" id="1707096"/>
    <lineage>
        <taxon>Bacteria</taxon>
        <taxon>Bacillati</taxon>
        <taxon>Bacillota</taxon>
        <taxon>Bacilli</taxon>
        <taxon>Bacillales</taxon>
        <taxon>Sporolactobacillaceae</taxon>
        <taxon>Pullulanibacillus</taxon>
    </lineage>
</organism>
<evidence type="ECO:0000256" key="8">
    <source>
        <dbReference type="SAM" id="Phobius"/>
    </source>
</evidence>
<keyword evidence="7 8" id="KW-0472">Membrane</keyword>
<evidence type="ECO:0000256" key="5">
    <source>
        <dbReference type="ARBA" id="ARBA00022692"/>
    </source>
</evidence>
<dbReference type="InterPro" id="IPR036259">
    <property type="entry name" value="MFS_trans_sf"/>
</dbReference>
<evidence type="ECO:0000313" key="11">
    <source>
        <dbReference type="Proteomes" id="UP000628775"/>
    </source>
</evidence>
<dbReference type="NCBIfam" id="TIGR00711">
    <property type="entry name" value="efflux_EmrB"/>
    <property type="match status" value="1"/>
</dbReference>
<feature type="transmembrane region" description="Helical" evidence="8">
    <location>
        <begin position="202"/>
        <end position="222"/>
    </location>
</feature>
<comment type="similarity">
    <text evidence="2">Belongs to the major facilitator superfamily. EmrB family.</text>
</comment>
<feature type="domain" description="Major facilitator superfamily (MFS) profile" evidence="9">
    <location>
        <begin position="17"/>
        <end position="471"/>
    </location>
</feature>
<keyword evidence="5 8" id="KW-0812">Transmembrane</keyword>
<dbReference type="GO" id="GO:0005886">
    <property type="term" value="C:plasma membrane"/>
    <property type="evidence" value="ECO:0007669"/>
    <property type="project" value="UniProtKB-SubCell"/>
</dbReference>